<keyword evidence="3" id="KW-1185">Reference proteome</keyword>
<dbReference type="AlphaFoldDB" id="A0A1N6ESI0"/>
<keyword evidence="1" id="KW-0472">Membrane</keyword>
<sequence>MYWVRDDFWEVKVIDSIDDAIASTAPTVARRDHELFDLVETVVEERIPRRRRKRRALMLGTGVLALLLGGTSVALAAPDLHWPWGTSPDGAVERVNPAGESCTLAFKVHAEGVPETDPAVVVAREVLSAIDLETLEIDPALRDENRARAAADMERRISLGVVKRGTRADPDAETISRTVAELIADGVRAAGLDPGHIVVEGGMLCGDDDGSRDDGN</sequence>
<evidence type="ECO:0000313" key="2">
    <source>
        <dbReference type="EMBL" id="SIN86019.1"/>
    </source>
</evidence>
<keyword evidence="1" id="KW-0812">Transmembrane</keyword>
<dbReference type="STRING" id="232089.SAMN05443544_1425"/>
<evidence type="ECO:0000313" key="3">
    <source>
        <dbReference type="Proteomes" id="UP000184699"/>
    </source>
</evidence>
<proteinExistence type="predicted"/>
<dbReference type="OrthoDB" id="9859873at2"/>
<protein>
    <submittedName>
        <fullName evidence="2">Uncharacterized protein</fullName>
    </submittedName>
</protein>
<dbReference type="EMBL" id="FSRJ01000002">
    <property type="protein sequence ID" value="SIN86019.1"/>
    <property type="molecule type" value="Genomic_DNA"/>
</dbReference>
<keyword evidence="1" id="KW-1133">Transmembrane helix</keyword>
<accession>A0A1N6ESI0</accession>
<dbReference type="Proteomes" id="UP000184699">
    <property type="component" value="Unassembled WGS sequence"/>
</dbReference>
<evidence type="ECO:0000256" key="1">
    <source>
        <dbReference type="SAM" id="Phobius"/>
    </source>
</evidence>
<gene>
    <name evidence="2" type="ORF">SAMN05443544_1425</name>
</gene>
<reference evidence="3" key="1">
    <citation type="submission" date="2016-11" db="EMBL/GenBank/DDBJ databases">
        <authorList>
            <person name="Varghese N."/>
            <person name="Submissions S."/>
        </authorList>
    </citation>
    <scope>NUCLEOTIDE SEQUENCE [LARGE SCALE GENOMIC DNA]</scope>
    <source>
        <strain evidence="3">DSM 8595</strain>
    </source>
</reference>
<feature type="transmembrane region" description="Helical" evidence="1">
    <location>
        <begin position="56"/>
        <end position="77"/>
    </location>
</feature>
<organism evidence="2 3">
    <name type="scientific">Agromyces cerinus subsp. cerinus</name>
    <dbReference type="NCBI Taxonomy" id="232089"/>
    <lineage>
        <taxon>Bacteria</taxon>
        <taxon>Bacillati</taxon>
        <taxon>Actinomycetota</taxon>
        <taxon>Actinomycetes</taxon>
        <taxon>Micrococcales</taxon>
        <taxon>Microbacteriaceae</taxon>
        <taxon>Agromyces</taxon>
    </lineage>
</organism>
<name>A0A1N6ESI0_9MICO</name>
<dbReference type="RefSeq" id="WP_074259673.1">
    <property type="nucleotide sequence ID" value="NZ_FSRJ01000002.1"/>
</dbReference>